<dbReference type="OrthoDB" id="790983at2"/>
<organism evidence="1 2">
    <name type="scientific">Rhizosphaericola mali</name>
    <dbReference type="NCBI Taxonomy" id="2545455"/>
    <lineage>
        <taxon>Bacteria</taxon>
        <taxon>Pseudomonadati</taxon>
        <taxon>Bacteroidota</taxon>
        <taxon>Chitinophagia</taxon>
        <taxon>Chitinophagales</taxon>
        <taxon>Chitinophagaceae</taxon>
        <taxon>Rhizosphaericola</taxon>
    </lineage>
</organism>
<name>A0A5P2G1I6_9BACT</name>
<dbReference type="EMBL" id="CP044016">
    <property type="protein sequence ID" value="QES89666.1"/>
    <property type="molecule type" value="Genomic_DNA"/>
</dbReference>
<evidence type="ECO:0000313" key="2">
    <source>
        <dbReference type="Proteomes" id="UP000292424"/>
    </source>
</evidence>
<dbReference type="InterPro" id="IPR018534">
    <property type="entry name" value="Tet_reg_excision_RteC"/>
</dbReference>
<evidence type="ECO:0000313" key="1">
    <source>
        <dbReference type="EMBL" id="QES89666.1"/>
    </source>
</evidence>
<dbReference type="Pfam" id="PF09357">
    <property type="entry name" value="RteC"/>
    <property type="match status" value="1"/>
</dbReference>
<dbReference type="KEGG" id="arac:E0W69_013685"/>
<accession>A0A5P2G1I6</accession>
<dbReference type="Proteomes" id="UP000292424">
    <property type="component" value="Chromosome"/>
</dbReference>
<protein>
    <recommendedName>
        <fullName evidence="3">RteC protein</fullName>
    </recommendedName>
</protein>
<evidence type="ECO:0008006" key="3">
    <source>
        <dbReference type="Google" id="ProtNLM"/>
    </source>
</evidence>
<proteinExistence type="predicted"/>
<sequence length="275" mass="32475">MEKFVTELWESLKKELTHLKQKELGSIDLHKASLLFCNKALQELKLYIYAYHFVNQEEEIHFHKYLAPKFNSAYIFHYRAWKFSLSKSIYGKKAKNREEKEINRFLLRNAELYSYMARNDNYLDAIYYTKIKAQLEIPFDEEFMQIIDKQFVTAHSYKIAQLQAYKKLSFWLQKQQNCISSQNNQAQNIGTNLNWTDTGMSLTEMAYALKYSGAINQGNVDVKTIADALAQVFNTQQVNIYRNKQDLYSRKNQSMFIDKLRKDLIRGLEQSDLGS</sequence>
<reference evidence="1 2" key="1">
    <citation type="submission" date="2019-09" db="EMBL/GenBank/DDBJ databases">
        <title>Complete genome sequence of Arachidicoccus sp. B3-10 isolated from apple orchard soil.</title>
        <authorList>
            <person name="Kim H.S."/>
            <person name="Han K.-I."/>
            <person name="Suh M.K."/>
            <person name="Lee K.C."/>
            <person name="Eom M.K."/>
            <person name="Kim J.-S."/>
            <person name="Kang S.W."/>
            <person name="Sin Y."/>
            <person name="Lee J.-S."/>
        </authorList>
    </citation>
    <scope>NUCLEOTIDE SEQUENCE [LARGE SCALE GENOMIC DNA]</scope>
    <source>
        <strain evidence="1 2">B3-10</strain>
    </source>
</reference>
<dbReference type="AlphaFoldDB" id="A0A5P2G1I6"/>
<gene>
    <name evidence="1" type="ORF">E0W69_013685</name>
</gene>
<dbReference type="RefSeq" id="WP_131330606.1">
    <property type="nucleotide sequence ID" value="NZ_CP044016.1"/>
</dbReference>
<keyword evidence="2" id="KW-1185">Reference proteome</keyword>